<gene>
    <name evidence="3" type="ORF">ElP_17360</name>
</gene>
<dbReference type="RefSeq" id="WP_145268306.1">
    <property type="nucleotide sequence ID" value="NZ_CP036426.1"/>
</dbReference>
<evidence type="ECO:0000313" key="4">
    <source>
        <dbReference type="Proteomes" id="UP000317835"/>
    </source>
</evidence>
<feature type="transmembrane region" description="Helical" evidence="2">
    <location>
        <begin position="173"/>
        <end position="193"/>
    </location>
</feature>
<dbReference type="AlphaFoldDB" id="A0A518GZ13"/>
<feature type="compositionally biased region" description="Pro residues" evidence="1">
    <location>
        <begin position="196"/>
        <end position="210"/>
    </location>
</feature>
<dbReference type="EMBL" id="CP036426">
    <property type="protein sequence ID" value="QDV33856.1"/>
    <property type="molecule type" value="Genomic_DNA"/>
</dbReference>
<feature type="transmembrane region" description="Helical" evidence="2">
    <location>
        <begin position="57"/>
        <end position="75"/>
    </location>
</feature>
<evidence type="ECO:0000256" key="2">
    <source>
        <dbReference type="SAM" id="Phobius"/>
    </source>
</evidence>
<keyword evidence="2" id="KW-1133">Transmembrane helix</keyword>
<keyword evidence="2" id="KW-0472">Membrane</keyword>
<name>A0A518GZ13_9BACT</name>
<sequence>MVRLSISGLMGLVAVVALGLAAMRSGSVLVCSLIMGMVFIALAVGSLGAMVRPSPAAPWRGFALFAWIYIASTFLRPELGWGSEDPLPFGVPIARAADRLHPAPTRPPELDDARVRAIRFDRDGQMIVPPGPRSAVGPTTAELEDAKRYQDAKASYTDAVMDRGRRVERATRIGHASLAVAFGMLGAVVGRAMDPRPGPSDRPPIAPPVPESGGALRPFARSSPAP</sequence>
<feature type="region of interest" description="Disordered" evidence="1">
    <location>
        <begin position="190"/>
        <end position="226"/>
    </location>
</feature>
<keyword evidence="2" id="KW-0812">Transmembrane</keyword>
<feature type="transmembrane region" description="Helical" evidence="2">
    <location>
        <begin position="30"/>
        <end position="51"/>
    </location>
</feature>
<evidence type="ECO:0000313" key="3">
    <source>
        <dbReference type="EMBL" id="QDV33856.1"/>
    </source>
</evidence>
<feature type="transmembrane region" description="Helical" evidence="2">
    <location>
        <begin position="6"/>
        <end position="23"/>
    </location>
</feature>
<protein>
    <submittedName>
        <fullName evidence="3">Uncharacterized protein</fullName>
    </submittedName>
</protein>
<accession>A0A518GZ13</accession>
<reference evidence="3 4" key="1">
    <citation type="submission" date="2019-02" db="EMBL/GenBank/DDBJ databases">
        <title>Deep-cultivation of Planctomycetes and their phenomic and genomic characterization uncovers novel biology.</title>
        <authorList>
            <person name="Wiegand S."/>
            <person name="Jogler M."/>
            <person name="Boedeker C."/>
            <person name="Pinto D."/>
            <person name="Vollmers J."/>
            <person name="Rivas-Marin E."/>
            <person name="Kohn T."/>
            <person name="Peeters S.H."/>
            <person name="Heuer A."/>
            <person name="Rast P."/>
            <person name="Oberbeckmann S."/>
            <person name="Bunk B."/>
            <person name="Jeske O."/>
            <person name="Meyerdierks A."/>
            <person name="Storesund J.E."/>
            <person name="Kallscheuer N."/>
            <person name="Luecker S."/>
            <person name="Lage O.M."/>
            <person name="Pohl T."/>
            <person name="Merkel B.J."/>
            <person name="Hornburger P."/>
            <person name="Mueller R.-W."/>
            <person name="Bruemmer F."/>
            <person name="Labrenz M."/>
            <person name="Spormann A.M."/>
            <person name="Op den Camp H."/>
            <person name="Overmann J."/>
            <person name="Amann R."/>
            <person name="Jetten M.S.M."/>
            <person name="Mascher T."/>
            <person name="Medema M.H."/>
            <person name="Devos D.P."/>
            <person name="Kaster A.-K."/>
            <person name="Ovreas L."/>
            <person name="Rohde M."/>
            <person name="Galperin M.Y."/>
            <person name="Jogler C."/>
        </authorList>
    </citation>
    <scope>NUCLEOTIDE SEQUENCE [LARGE SCALE GENOMIC DNA]</scope>
    <source>
        <strain evidence="3 4">ElP</strain>
    </source>
</reference>
<proteinExistence type="predicted"/>
<keyword evidence="4" id="KW-1185">Reference proteome</keyword>
<evidence type="ECO:0000256" key="1">
    <source>
        <dbReference type="SAM" id="MobiDB-lite"/>
    </source>
</evidence>
<organism evidence="3 4">
    <name type="scientific">Tautonia plasticadhaerens</name>
    <dbReference type="NCBI Taxonomy" id="2527974"/>
    <lineage>
        <taxon>Bacteria</taxon>
        <taxon>Pseudomonadati</taxon>
        <taxon>Planctomycetota</taxon>
        <taxon>Planctomycetia</taxon>
        <taxon>Isosphaerales</taxon>
        <taxon>Isosphaeraceae</taxon>
        <taxon>Tautonia</taxon>
    </lineage>
</organism>
<dbReference type="KEGG" id="tpla:ElP_17360"/>
<dbReference type="Proteomes" id="UP000317835">
    <property type="component" value="Chromosome"/>
</dbReference>